<reference evidence="1 2" key="1">
    <citation type="submission" date="2024-10" db="EMBL/GenBank/DDBJ databases">
        <authorList>
            <person name="Cho J.-C."/>
        </authorList>
    </citation>
    <scope>NUCLEOTIDE SEQUENCE [LARGE SCALE GENOMIC DNA]</scope>
    <source>
        <strain evidence="1 2">KCTC29696</strain>
    </source>
</reference>
<dbReference type="Proteomes" id="UP001607069">
    <property type="component" value="Unassembled WGS sequence"/>
</dbReference>
<dbReference type="EMBL" id="JBIHMK010000050">
    <property type="protein sequence ID" value="MFH0249456.1"/>
    <property type="molecule type" value="Genomic_DNA"/>
</dbReference>
<protein>
    <submittedName>
        <fullName evidence="1">Uncharacterized protein</fullName>
    </submittedName>
</protein>
<evidence type="ECO:0000313" key="1">
    <source>
        <dbReference type="EMBL" id="MFH0249456.1"/>
    </source>
</evidence>
<keyword evidence="2" id="KW-1185">Reference proteome</keyword>
<organism evidence="1 2">
    <name type="scientific">Streptomyces chitinivorans</name>
    <dbReference type="NCBI Taxonomy" id="1257027"/>
    <lineage>
        <taxon>Bacteria</taxon>
        <taxon>Bacillati</taxon>
        <taxon>Actinomycetota</taxon>
        <taxon>Actinomycetes</taxon>
        <taxon>Kitasatosporales</taxon>
        <taxon>Streptomycetaceae</taxon>
        <taxon>Streptomyces</taxon>
    </lineage>
</organism>
<sequence>MSTHDELPAPVRALLAAVLEAIDLPYPATIGDSERYREILEQRVMHAAIALRNVLHDRPLMDIAWDTEYLRERLAEHPPTGYRHTGGERR</sequence>
<gene>
    <name evidence="1" type="ORF">ACG5V6_14675</name>
</gene>
<accession>A0ABW7HV44</accession>
<dbReference type="RefSeq" id="WP_279949031.1">
    <property type="nucleotide sequence ID" value="NZ_BAABEN010000001.1"/>
</dbReference>
<comment type="caution">
    <text evidence="1">The sequence shown here is derived from an EMBL/GenBank/DDBJ whole genome shotgun (WGS) entry which is preliminary data.</text>
</comment>
<name>A0ABW7HV44_9ACTN</name>
<proteinExistence type="predicted"/>
<evidence type="ECO:0000313" key="2">
    <source>
        <dbReference type="Proteomes" id="UP001607069"/>
    </source>
</evidence>